<evidence type="ECO:0000313" key="2">
    <source>
        <dbReference type="Proteomes" id="UP000767291"/>
    </source>
</evidence>
<dbReference type="Gene3D" id="2.130.10.10">
    <property type="entry name" value="YVTN repeat-like/Quinoprotein amine dehydrogenase"/>
    <property type="match status" value="2"/>
</dbReference>
<dbReference type="InterPro" id="IPR015943">
    <property type="entry name" value="WD40/YVTN_repeat-like_dom_sf"/>
</dbReference>
<dbReference type="EMBL" id="JAGGJX010000002">
    <property type="protein sequence ID" value="MBP1854981.1"/>
    <property type="molecule type" value="Genomic_DNA"/>
</dbReference>
<keyword evidence="2" id="KW-1185">Reference proteome</keyword>
<reference evidence="1 2" key="1">
    <citation type="submission" date="2021-03" db="EMBL/GenBank/DDBJ databases">
        <title>Genomic Encyclopedia of Type Strains, Phase IV (KMG-IV): sequencing the most valuable type-strain genomes for metagenomic binning, comparative biology and taxonomic classification.</title>
        <authorList>
            <person name="Goeker M."/>
        </authorList>
    </citation>
    <scope>NUCLEOTIDE SEQUENCE [LARGE SCALE GENOMIC DNA]</scope>
    <source>
        <strain evidence="1 2">DSM 1289</strain>
    </source>
</reference>
<name>A0ABS4EAL2_9FIRM</name>
<dbReference type="SUPFAM" id="SSF50969">
    <property type="entry name" value="YVTN repeat-like/Quinoprotein amine dehydrogenase"/>
    <property type="match status" value="1"/>
</dbReference>
<sequence length="288" mass="32824">MKIYISNYLSKSISVIDRKTLELEREILLDENIYPHHFCIDKDKDYIYVPSLTDGVLYVLDLSSGKVVESASIGGSLNQILLNDDDIFISNGDSDSIYVLNRSTLEPVAVIKVGEMPHGFDFSKRDKKLYVPSNDSISCIDMIDKYVEKSVTVNYKLWHLRLDHLNGDMYVPTLDGKVVIFNKINLQIKEVMDNFLLPVEVRFNYSRDKIYITDLGYGCVKIFDYKTREQIDDIGVNGVPQGLAIPEDEEILLVSDTNRNCINVYETHNHSLLKTIKVGKEPTAILCL</sequence>
<evidence type="ECO:0000313" key="1">
    <source>
        <dbReference type="EMBL" id="MBP1854981.1"/>
    </source>
</evidence>
<dbReference type="InterPro" id="IPR011044">
    <property type="entry name" value="Quino_amine_DH_bsu"/>
</dbReference>
<dbReference type="PANTHER" id="PTHR47197">
    <property type="entry name" value="PROTEIN NIRF"/>
    <property type="match status" value="1"/>
</dbReference>
<organism evidence="1 2">
    <name type="scientific">Metaclostridioides mangenotii</name>
    <dbReference type="NCBI Taxonomy" id="1540"/>
    <lineage>
        <taxon>Bacteria</taxon>
        <taxon>Bacillati</taxon>
        <taxon>Bacillota</taxon>
        <taxon>Clostridia</taxon>
        <taxon>Peptostreptococcales</taxon>
        <taxon>Peptostreptococcaceae</taxon>
        <taxon>Metaclostridioides</taxon>
    </lineage>
</organism>
<dbReference type="RefSeq" id="WP_209456476.1">
    <property type="nucleotide sequence ID" value="NZ_BAAACS010000002.1"/>
</dbReference>
<comment type="caution">
    <text evidence="1">The sequence shown here is derived from an EMBL/GenBank/DDBJ whole genome shotgun (WGS) entry which is preliminary data.</text>
</comment>
<dbReference type="InterPro" id="IPR051200">
    <property type="entry name" value="Host-pathogen_enzymatic-act"/>
</dbReference>
<accession>A0ABS4EAL2</accession>
<dbReference type="Proteomes" id="UP000767291">
    <property type="component" value="Unassembled WGS sequence"/>
</dbReference>
<protein>
    <submittedName>
        <fullName evidence="1">YVTN family beta-propeller protein</fullName>
    </submittedName>
</protein>
<dbReference type="PANTHER" id="PTHR47197:SF3">
    <property type="entry name" value="DIHYDRO-HEME D1 DEHYDROGENASE"/>
    <property type="match status" value="1"/>
</dbReference>
<gene>
    <name evidence="1" type="ORF">J2Z43_001374</name>
</gene>
<proteinExistence type="predicted"/>